<evidence type="ECO:0000313" key="10">
    <source>
        <dbReference type="Proteomes" id="UP000198711"/>
    </source>
</evidence>
<evidence type="ECO:0000256" key="7">
    <source>
        <dbReference type="ARBA" id="ARBA00023136"/>
    </source>
</evidence>
<evidence type="ECO:0008006" key="11">
    <source>
        <dbReference type="Google" id="ProtNLM"/>
    </source>
</evidence>
<feature type="transmembrane region" description="Helical" evidence="8">
    <location>
        <begin position="304"/>
        <end position="324"/>
    </location>
</feature>
<sequence length="499" mass="56821">MQNSGLWSKYWDALLATVLSAFALYLLTKHSGIGISPDSVEYITTAENIRQHGRMADFTGLLLVLFPAGYPCLLAAMQFITGLSVMAFAPVLNSLLFGGVLFATATIINGLEKTATWYRSLFLLALVLSRCMLQAYSMLWSETVFVLLILVFIIQAQRYLQQKTWRSLLLLSLITAITLVTRYAGVVLLAVGSILMLADETLGRKKKIQHLLVFNLTGASLLAANLIRNHFVSQSFTGIRERAERGLWDNLLDIGNTFGSWLPFMKGYEKAMAVLFIIVVLLALTVVVYRILQQQFFRSYEMVLSLFFLVYALFMVTIATVSRFEELNSRLLLPLYIPMLLLLTGWFIPAVQSAFGIKKIILCALMFFLYASFQWYQYRQNANAWEDIKDAGIPGYTEDSWTQSETIDYIRKHKQELGSLVYANANDAIYFLTGMRADILPHKDIQKEIEEFFSYPSFCVVMFTDGDNPDLVSIDFIQRHKKLLWQKSFEDGAIYYFSN</sequence>
<feature type="transmembrane region" description="Helical" evidence="8">
    <location>
        <begin position="271"/>
        <end position="292"/>
    </location>
</feature>
<dbReference type="EMBL" id="FNNO01000014">
    <property type="protein sequence ID" value="SDX35746.1"/>
    <property type="molecule type" value="Genomic_DNA"/>
</dbReference>
<dbReference type="Proteomes" id="UP000198711">
    <property type="component" value="Unassembled WGS sequence"/>
</dbReference>
<feature type="transmembrane region" description="Helical" evidence="8">
    <location>
        <begin position="143"/>
        <end position="160"/>
    </location>
</feature>
<dbReference type="GO" id="GO:0005886">
    <property type="term" value="C:plasma membrane"/>
    <property type="evidence" value="ECO:0007669"/>
    <property type="project" value="UniProtKB-SubCell"/>
</dbReference>
<dbReference type="InterPro" id="IPR050297">
    <property type="entry name" value="LipidA_mod_glycosyltrf_83"/>
</dbReference>
<evidence type="ECO:0000256" key="4">
    <source>
        <dbReference type="ARBA" id="ARBA00022679"/>
    </source>
</evidence>
<evidence type="ECO:0000256" key="5">
    <source>
        <dbReference type="ARBA" id="ARBA00022692"/>
    </source>
</evidence>
<evidence type="ECO:0000256" key="2">
    <source>
        <dbReference type="ARBA" id="ARBA00022475"/>
    </source>
</evidence>
<comment type="caution">
    <text evidence="9">The sequence shown here is derived from an EMBL/GenBank/DDBJ whole genome shotgun (WGS) entry which is preliminary data.</text>
</comment>
<feature type="transmembrane region" description="Helical" evidence="8">
    <location>
        <begin position="167"/>
        <end position="196"/>
    </location>
</feature>
<dbReference type="GO" id="GO:0009103">
    <property type="term" value="P:lipopolysaccharide biosynthetic process"/>
    <property type="evidence" value="ECO:0007669"/>
    <property type="project" value="UniProtKB-ARBA"/>
</dbReference>
<name>A0A8X8IIZ8_9BACT</name>
<proteinExistence type="predicted"/>
<evidence type="ECO:0000313" key="9">
    <source>
        <dbReference type="EMBL" id="SDX35746.1"/>
    </source>
</evidence>
<dbReference type="PANTHER" id="PTHR33908">
    <property type="entry name" value="MANNOSYLTRANSFERASE YKCB-RELATED"/>
    <property type="match status" value="1"/>
</dbReference>
<protein>
    <recommendedName>
        <fullName evidence="11">Dolichyl-phosphate-mannose-protein mannosyltransferase</fullName>
    </recommendedName>
</protein>
<dbReference type="GO" id="GO:0016763">
    <property type="term" value="F:pentosyltransferase activity"/>
    <property type="evidence" value="ECO:0007669"/>
    <property type="project" value="TreeGrafter"/>
</dbReference>
<evidence type="ECO:0000256" key="3">
    <source>
        <dbReference type="ARBA" id="ARBA00022676"/>
    </source>
</evidence>
<evidence type="ECO:0000256" key="8">
    <source>
        <dbReference type="SAM" id="Phobius"/>
    </source>
</evidence>
<evidence type="ECO:0000256" key="1">
    <source>
        <dbReference type="ARBA" id="ARBA00004651"/>
    </source>
</evidence>
<feature type="transmembrane region" description="Helical" evidence="8">
    <location>
        <begin position="120"/>
        <end position="137"/>
    </location>
</feature>
<feature type="transmembrane region" description="Helical" evidence="8">
    <location>
        <begin position="6"/>
        <end position="27"/>
    </location>
</feature>
<keyword evidence="3" id="KW-0328">Glycosyltransferase</keyword>
<keyword evidence="10" id="KW-1185">Reference proteome</keyword>
<dbReference type="PANTHER" id="PTHR33908:SF11">
    <property type="entry name" value="MEMBRANE PROTEIN"/>
    <property type="match status" value="1"/>
</dbReference>
<dbReference type="RefSeq" id="WP_092725641.1">
    <property type="nucleotide sequence ID" value="NZ_FNNO01000014.1"/>
</dbReference>
<accession>A0A8X8IIZ8</accession>
<keyword evidence="2" id="KW-1003">Cell membrane</keyword>
<feature type="transmembrane region" description="Helical" evidence="8">
    <location>
        <begin position="360"/>
        <end position="378"/>
    </location>
</feature>
<comment type="subcellular location">
    <subcellularLocation>
        <location evidence="1">Cell membrane</location>
        <topology evidence="1">Multi-pass membrane protein</topology>
    </subcellularLocation>
</comment>
<keyword evidence="5 8" id="KW-0812">Transmembrane</keyword>
<organism evidence="9 10">
    <name type="scientific">Hydrobacter penzbergensis</name>
    <dbReference type="NCBI Taxonomy" id="1235997"/>
    <lineage>
        <taxon>Bacteria</taxon>
        <taxon>Pseudomonadati</taxon>
        <taxon>Bacteroidota</taxon>
        <taxon>Chitinophagia</taxon>
        <taxon>Chitinophagales</taxon>
        <taxon>Chitinophagaceae</taxon>
        <taxon>Hydrobacter</taxon>
    </lineage>
</organism>
<dbReference type="AlphaFoldDB" id="A0A8X8IIZ8"/>
<feature type="transmembrane region" description="Helical" evidence="8">
    <location>
        <begin position="58"/>
        <end position="80"/>
    </location>
</feature>
<feature type="transmembrane region" description="Helical" evidence="8">
    <location>
        <begin position="330"/>
        <end position="348"/>
    </location>
</feature>
<gene>
    <name evidence="9" type="ORF">SAMN05444410_11422</name>
</gene>
<keyword evidence="7 8" id="KW-0472">Membrane</keyword>
<feature type="transmembrane region" description="Helical" evidence="8">
    <location>
        <begin position="208"/>
        <end position="227"/>
    </location>
</feature>
<reference evidence="9 10" key="1">
    <citation type="submission" date="2016-10" db="EMBL/GenBank/DDBJ databases">
        <authorList>
            <person name="Varghese N."/>
            <person name="Submissions S."/>
        </authorList>
    </citation>
    <scope>NUCLEOTIDE SEQUENCE [LARGE SCALE GENOMIC DNA]</scope>
    <source>
        <strain evidence="9 10">DSM 25353</strain>
    </source>
</reference>
<keyword evidence="4" id="KW-0808">Transferase</keyword>
<keyword evidence="6 8" id="KW-1133">Transmembrane helix</keyword>
<feature type="transmembrane region" description="Helical" evidence="8">
    <location>
        <begin position="86"/>
        <end position="108"/>
    </location>
</feature>
<evidence type="ECO:0000256" key="6">
    <source>
        <dbReference type="ARBA" id="ARBA00022989"/>
    </source>
</evidence>